<evidence type="ECO:0000259" key="1">
    <source>
        <dbReference type="Pfam" id="PF00501"/>
    </source>
</evidence>
<keyword evidence="3" id="KW-1185">Reference proteome</keyword>
<evidence type="ECO:0000313" key="2">
    <source>
        <dbReference type="EMBL" id="PRY76667.1"/>
    </source>
</evidence>
<dbReference type="InterPro" id="IPR042099">
    <property type="entry name" value="ANL_N_sf"/>
</dbReference>
<dbReference type="GO" id="GO:0016874">
    <property type="term" value="F:ligase activity"/>
    <property type="evidence" value="ECO:0007669"/>
    <property type="project" value="UniProtKB-KW"/>
</dbReference>
<dbReference type="OrthoDB" id="9803968at2"/>
<dbReference type="Gene3D" id="3.30.300.30">
    <property type="match status" value="1"/>
</dbReference>
<protein>
    <submittedName>
        <fullName evidence="2">D-alanine--poly(Phosphoribitol) ligase subunit 1</fullName>
    </submittedName>
</protein>
<dbReference type="EMBL" id="PVTP01000008">
    <property type="protein sequence ID" value="PRY76667.1"/>
    <property type="molecule type" value="Genomic_DNA"/>
</dbReference>
<feature type="domain" description="AMP-dependent synthetase/ligase" evidence="1">
    <location>
        <begin position="27"/>
        <end position="364"/>
    </location>
</feature>
<dbReference type="Gene3D" id="3.40.50.12780">
    <property type="entry name" value="N-terminal domain of ligase-like"/>
    <property type="match status" value="1"/>
</dbReference>
<comment type="caution">
    <text evidence="2">The sequence shown here is derived from an EMBL/GenBank/DDBJ whole genome shotgun (WGS) entry which is preliminary data.</text>
</comment>
<dbReference type="Proteomes" id="UP000238007">
    <property type="component" value="Unassembled WGS sequence"/>
</dbReference>
<reference evidence="2 3" key="1">
    <citation type="submission" date="2018-03" db="EMBL/GenBank/DDBJ databases">
        <title>Genomic Encyclopedia of Archaeal and Bacterial Type Strains, Phase II (KMG-II): from individual species to whole genera.</title>
        <authorList>
            <person name="Goeker M."/>
        </authorList>
    </citation>
    <scope>NUCLEOTIDE SEQUENCE [LARGE SCALE GENOMIC DNA]</scope>
    <source>
        <strain evidence="2 3">DSM 101533</strain>
    </source>
</reference>
<name>A0A2T0VXA2_9RHOB</name>
<dbReference type="InterPro" id="IPR045851">
    <property type="entry name" value="AMP-bd_C_sf"/>
</dbReference>
<dbReference type="AlphaFoldDB" id="A0A2T0VXA2"/>
<proteinExistence type="predicted"/>
<evidence type="ECO:0000313" key="3">
    <source>
        <dbReference type="Proteomes" id="UP000238007"/>
    </source>
</evidence>
<keyword evidence="2" id="KW-0436">Ligase</keyword>
<dbReference type="SUPFAM" id="SSF56801">
    <property type="entry name" value="Acetyl-CoA synthetase-like"/>
    <property type="match status" value="1"/>
</dbReference>
<dbReference type="InterPro" id="IPR000873">
    <property type="entry name" value="AMP-dep_synth/lig_dom"/>
</dbReference>
<dbReference type="PANTHER" id="PTHR45398">
    <property type="match status" value="1"/>
</dbReference>
<accession>A0A2T0VXA2</accession>
<sequence length="510" mass="55720">MTMAATTFASDPRSMLQSIHAGFSGVDTPAYRTAVGDLSFAKLHDASAALAERLMTMDAGQNRHPVLIWGHKDLPYMVAYWACLLAGMPLVPVEPETPVDRLCQIAEVCQADIILDATIDAPFIDILSVPGLPVLDIDVNAVPLASVTVPDFAADDVAYIMFSSGTLGQPKGIQVTYTNLADFVDWLPELLPETDHAGVTGNIRHCFDVSLFELWMSWTRRAPITALDHADFANSTGYIARLANDGVTLSVSTPSITRLLLKNKRYNGDVLPQMRAFVFCGEPLTKAIVAELFTRFPGCRVVNTYGPTECTVAVTSVDITAAHLTAEEDIPIGTPRHGVMVYTANDTSCGEMMIAGKCVAKGYFGLPEKQAHAFPFTQTYRSGDWAAVDAQGQWTFQGRMDREVKIQGVRIDLNDIEAHIRKQEGVEDVVVEPYMLRGEPRALNAFVIGDASDETLASLAQTLASELPPYLVPRFWYSGFVTVLNNNSKIDRSHLHDAVKTAAFKHVHTA</sequence>
<dbReference type="Pfam" id="PF00501">
    <property type="entry name" value="AMP-binding"/>
    <property type="match status" value="1"/>
</dbReference>
<organism evidence="2 3">
    <name type="scientific">Yoonia maritima</name>
    <dbReference type="NCBI Taxonomy" id="1435347"/>
    <lineage>
        <taxon>Bacteria</taxon>
        <taxon>Pseudomonadati</taxon>
        <taxon>Pseudomonadota</taxon>
        <taxon>Alphaproteobacteria</taxon>
        <taxon>Rhodobacterales</taxon>
        <taxon>Paracoccaceae</taxon>
        <taxon>Yoonia</taxon>
    </lineage>
</organism>
<gene>
    <name evidence="2" type="ORF">CLV80_108131</name>
</gene>
<dbReference type="PANTHER" id="PTHR45398:SF1">
    <property type="entry name" value="ENZYME, PUTATIVE (JCVI)-RELATED"/>
    <property type="match status" value="1"/>
</dbReference>